<dbReference type="Proteomes" id="UP000051672">
    <property type="component" value="Unassembled WGS sequence"/>
</dbReference>
<organism evidence="3 4">
    <name type="scientific">Lacticaseibacillus brantae DSM 23927</name>
    <dbReference type="NCBI Taxonomy" id="1423727"/>
    <lineage>
        <taxon>Bacteria</taxon>
        <taxon>Bacillati</taxon>
        <taxon>Bacillota</taxon>
        <taxon>Bacilli</taxon>
        <taxon>Lactobacillales</taxon>
        <taxon>Lactobacillaceae</taxon>
        <taxon>Lacticaseibacillus</taxon>
    </lineage>
</organism>
<reference evidence="3 4" key="1">
    <citation type="journal article" date="2015" name="Genome Announc.">
        <title>Expanding the biotechnology potential of lactobacilli through comparative genomics of 213 strains and associated genera.</title>
        <authorList>
            <person name="Sun Z."/>
            <person name="Harris H.M."/>
            <person name="McCann A."/>
            <person name="Guo C."/>
            <person name="Argimon S."/>
            <person name="Zhang W."/>
            <person name="Yang X."/>
            <person name="Jeffery I.B."/>
            <person name="Cooney J.C."/>
            <person name="Kagawa T.F."/>
            <person name="Liu W."/>
            <person name="Song Y."/>
            <person name="Salvetti E."/>
            <person name="Wrobel A."/>
            <person name="Rasinkangas P."/>
            <person name="Parkhill J."/>
            <person name="Rea M.C."/>
            <person name="O'Sullivan O."/>
            <person name="Ritari J."/>
            <person name="Douillard F.P."/>
            <person name="Paul Ross R."/>
            <person name="Yang R."/>
            <person name="Briner A.E."/>
            <person name="Felis G.E."/>
            <person name="de Vos W.M."/>
            <person name="Barrangou R."/>
            <person name="Klaenhammer T.R."/>
            <person name="Caufield P.W."/>
            <person name="Cui Y."/>
            <person name="Zhang H."/>
            <person name="O'Toole P.W."/>
        </authorList>
    </citation>
    <scope>NUCLEOTIDE SEQUENCE [LARGE SCALE GENOMIC DNA]</scope>
    <source>
        <strain evidence="3 4">DSM 23927</strain>
    </source>
</reference>
<evidence type="ECO:0000313" key="4">
    <source>
        <dbReference type="Proteomes" id="UP000051672"/>
    </source>
</evidence>
<dbReference type="STRING" id="1423727.FC34_GL000158"/>
<feature type="domain" description="MucBP" evidence="2">
    <location>
        <begin position="123"/>
        <end position="184"/>
    </location>
</feature>
<dbReference type="AlphaFoldDB" id="A0A0R2B087"/>
<dbReference type="RefSeq" id="WP_057893480.1">
    <property type="nucleotide sequence ID" value="NZ_AYZQ01000001.1"/>
</dbReference>
<evidence type="ECO:0000313" key="3">
    <source>
        <dbReference type="EMBL" id="KRM72453.1"/>
    </source>
</evidence>
<dbReference type="Pfam" id="PF06458">
    <property type="entry name" value="MucBP"/>
    <property type="match status" value="2"/>
</dbReference>
<dbReference type="EMBL" id="AYZQ01000001">
    <property type="protein sequence ID" value="KRM72453.1"/>
    <property type="molecule type" value="Genomic_DNA"/>
</dbReference>
<keyword evidence="1" id="KW-0677">Repeat</keyword>
<dbReference type="InterPro" id="IPR009459">
    <property type="entry name" value="MucBP_dom"/>
</dbReference>
<keyword evidence="4" id="KW-1185">Reference proteome</keyword>
<dbReference type="PATRIC" id="fig|1423727.3.peg.158"/>
<dbReference type="OrthoDB" id="2329985at2"/>
<sequence length="349" mass="39086">MSLLQRLRRWLRPNRDQPVVVHSTAAEPVPHAQPKPQPAAPVAPEQTGIAEARASISVYYQDRFTESNLLPPQLFTAEVGAPFELTWHQLPGRLLSEVVGFTDHFINGKQKVILYYEESLAAPVIVYHRDTNHRLIAPPEYLLGNINAAFTAEALPDQRQHVQDKPEQRGIFTDTSQTITFTYELNQLESNPAPTSTYVHLDKAKAVFEQPQAEQPLATLLPAGSVWQVFILARETTNGTMWLNVGGNSWLTASDTTLQDHNPYILPTPSLDQPQLHFESQSSPFAHAAVIDGPSAGTMQWDAPYGQRLTRLANGTKVALLEERAFATSLWYQLQSGNWVQAEYLKIKY</sequence>
<proteinExistence type="predicted"/>
<dbReference type="Gene3D" id="3.10.20.320">
    <property type="entry name" value="Putative peptidoglycan bound protein (lpxtg motif)"/>
    <property type="match status" value="1"/>
</dbReference>
<gene>
    <name evidence="3" type="ORF">FC34_GL000158</name>
</gene>
<feature type="domain" description="MucBP" evidence="2">
    <location>
        <begin position="56"/>
        <end position="117"/>
    </location>
</feature>
<comment type="caution">
    <text evidence="3">The sequence shown here is derived from an EMBL/GenBank/DDBJ whole genome shotgun (WGS) entry which is preliminary data.</text>
</comment>
<evidence type="ECO:0000259" key="2">
    <source>
        <dbReference type="Pfam" id="PF06458"/>
    </source>
</evidence>
<accession>A0A0R2B087</accession>
<protein>
    <recommendedName>
        <fullName evidence="2">MucBP domain-containing protein</fullName>
    </recommendedName>
</protein>
<evidence type="ECO:0000256" key="1">
    <source>
        <dbReference type="ARBA" id="ARBA00022737"/>
    </source>
</evidence>
<name>A0A0R2B087_9LACO</name>